<feature type="compositionally biased region" description="Acidic residues" evidence="1">
    <location>
        <begin position="184"/>
        <end position="194"/>
    </location>
</feature>
<gene>
    <name evidence="2" type="ORF">BDA99DRAFT_608061</name>
</gene>
<reference evidence="2" key="2">
    <citation type="submission" date="2023-02" db="EMBL/GenBank/DDBJ databases">
        <authorList>
            <consortium name="DOE Joint Genome Institute"/>
            <person name="Mondo S.J."/>
            <person name="Chang Y."/>
            <person name="Wang Y."/>
            <person name="Ahrendt S."/>
            <person name="Andreopoulos W."/>
            <person name="Barry K."/>
            <person name="Beard J."/>
            <person name="Benny G.L."/>
            <person name="Blankenship S."/>
            <person name="Bonito G."/>
            <person name="Cuomo C."/>
            <person name="Desiro A."/>
            <person name="Gervers K.A."/>
            <person name="Hundley H."/>
            <person name="Kuo A."/>
            <person name="LaButti K."/>
            <person name="Lang B.F."/>
            <person name="Lipzen A."/>
            <person name="O'Donnell K."/>
            <person name="Pangilinan J."/>
            <person name="Reynolds N."/>
            <person name="Sandor L."/>
            <person name="Smith M.W."/>
            <person name="Tsang A."/>
            <person name="Grigoriev I.V."/>
            <person name="Stajich J.E."/>
            <person name="Spatafora J.W."/>
        </authorList>
    </citation>
    <scope>NUCLEOTIDE SEQUENCE</scope>
    <source>
        <strain evidence="2">RSA 2281</strain>
    </source>
</reference>
<evidence type="ECO:0000313" key="2">
    <source>
        <dbReference type="EMBL" id="KAI9251347.1"/>
    </source>
</evidence>
<evidence type="ECO:0000256" key="1">
    <source>
        <dbReference type="SAM" id="MobiDB-lite"/>
    </source>
</evidence>
<protein>
    <recommendedName>
        <fullName evidence="4">FAR1 domain-containing protein</fullName>
    </recommendedName>
</protein>
<proteinExistence type="predicted"/>
<evidence type="ECO:0008006" key="4">
    <source>
        <dbReference type="Google" id="ProtNLM"/>
    </source>
</evidence>
<accession>A0AAD5P9W3</accession>
<comment type="caution">
    <text evidence="2">The sequence shown here is derived from an EMBL/GenBank/DDBJ whole genome shotgun (WGS) entry which is preliminary data.</text>
</comment>
<name>A0AAD5P9W3_9FUNG</name>
<dbReference type="AlphaFoldDB" id="A0AAD5P9W3"/>
<keyword evidence="3" id="KW-1185">Reference proteome</keyword>
<feature type="region of interest" description="Disordered" evidence="1">
    <location>
        <begin position="164"/>
        <end position="196"/>
    </location>
</feature>
<evidence type="ECO:0000313" key="3">
    <source>
        <dbReference type="Proteomes" id="UP001209540"/>
    </source>
</evidence>
<sequence length="331" mass="37822">MSDSTSMSSIPDEFQQSWDDHNAARKACFAWGEKNGIALYSFNSNVLRGKKGDKRKMIIACKHYGQPANSNVHDDNQSNDTPKLPLNKYSQQWRVVSFYNGEHNHELAQEPSSVRRYAASTSMSATLQFRVLTFFFPYPHFHATMQRTTLQACRIQRLKALSKSTEQTEQRVRRSLSSSSREENSDEEDESEDCGQEKLDDAGKLIKSFVNYSPTKNASFNKWRRKAKHYKIVYMEQLHRICCLKTVGTIKRISIPNYVCVAQTTKDSVIILQALSGDLNTSIEVNTYGSKIDPLATICLDGEQWDLCRNDWKQEGACCANWLVAVDWTGW</sequence>
<dbReference type="EMBL" id="JAIXMP010000030">
    <property type="protein sequence ID" value="KAI9251347.1"/>
    <property type="molecule type" value="Genomic_DNA"/>
</dbReference>
<dbReference type="Proteomes" id="UP001209540">
    <property type="component" value="Unassembled WGS sequence"/>
</dbReference>
<reference evidence="2" key="1">
    <citation type="journal article" date="2022" name="IScience">
        <title>Evolution of zygomycete secretomes and the origins of terrestrial fungal ecologies.</title>
        <authorList>
            <person name="Chang Y."/>
            <person name="Wang Y."/>
            <person name="Mondo S."/>
            <person name="Ahrendt S."/>
            <person name="Andreopoulos W."/>
            <person name="Barry K."/>
            <person name="Beard J."/>
            <person name="Benny G.L."/>
            <person name="Blankenship S."/>
            <person name="Bonito G."/>
            <person name="Cuomo C."/>
            <person name="Desiro A."/>
            <person name="Gervers K.A."/>
            <person name="Hundley H."/>
            <person name="Kuo A."/>
            <person name="LaButti K."/>
            <person name="Lang B.F."/>
            <person name="Lipzen A."/>
            <person name="O'Donnell K."/>
            <person name="Pangilinan J."/>
            <person name="Reynolds N."/>
            <person name="Sandor L."/>
            <person name="Smith M.E."/>
            <person name="Tsang A."/>
            <person name="Grigoriev I.V."/>
            <person name="Stajich J.E."/>
            <person name="Spatafora J.W."/>
        </authorList>
    </citation>
    <scope>NUCLEOTIDE SEQUENCE</scope>
    <source>
        <strain evidence="2">RSA 2281</strain>
    </source>
</reference>
<organism evidence="2 3">
    <name type="scientific">Phascolomyces articulosus</name>
    <dbReference type="NCBI Taxonomy" id="60185"/>
    <lineage>
        <taxon>Eukaryota</taxon>
        <taxon>Fungi</taxon>
        <taxon>Fungi incertae sedis</taxon>
        <taxon>Mucoromycota</taxon>
        <taxon>Mucoromycotina</taxon>
        <taxon>Mucoromycetes</taxon>
        <taxon>Mucorales</taxon>
        <taxon>Lichtheimiaceae</taxon>
        <taxon>Phascolomyces</taxon>
    </lineage>
</organism>